<dbReference type="SUPFAM" id="SSF103190">
    <property type="entry name" value="Sensory domain-like"/>
    <property type="match status" value="1"/>
</dbReference>
<feature type="domain" description="HAMP" evidence="13">
    <location>
        <begin position="306"/>
        <end position="358"/>
    </location>
</feature>
<dbReference type="GO" id="GO:0007165">
    <property type="term" value="P:signal transduction"/>
    <property type="evidence" value="ECO:0007669"/>
    <property type="project" value="UniProtKB-KW"/>
</dbReference>
<dbReference type="InterPro" id="IPR029151">
    <property type="entry name" value="Sensor-like_sf"/>
</dbReference>
<keyword evidence="6 11" id="KW-0472">Membrane</keyword>
<dbReference type="Pfam" id="PF02743">
    <property type="entry name" value="dCache_1"/>
    <property type="match status" value="1"/>
</dbReference>
<dbReference type="RefSeq" id="WP_184619195.1">
    <property type="nucleotide sequence ID" value="NZ_JACHEX010000002.1"/>
</dbReference>
<dbReference type="CDD" id="cd12912">
    <property type="entry name" value="PDC2_MCP_like"/>
    <property type="match status" value="1"/>
</dbReference>
<reference evidence="14 15" key="1">
    <citation type="submission" date="2020-08" db="EMBL/GenBank/DDBJ databases">
        <title>Genomic Encyclopedia of Type Strains, Phase IV (KMG-IV): sequencing the most valuable type-strain genomes for metagenomic binning, comparative biology and taxonomic classification.</title>
        <authorList>
            <person name="Goeker M."/>
        </authorList>
    </citation>
    <scope>NUCLEOTIDE SEQUENCE [LARGE SCALE GENOMIC DNA]</scope>
    <source>
        <strain evidence="14 15">DSM 13481</strain>
    </source>
</reference>
<comment type="caution">
    <text evidence="14">The sequence shown here is derived from an EMBL/GenBank/DDBJ whole genome shotgun (WGS) entry which is preliminary data.</text>
</comment>
<evidence type="ECO:0000256" key="5">
    <source>
        <dbReference type="ARBA" id="ARBA00022989"/>
    </source>
</evidence>
<evidence type="ECO:0000259" key="12">
    <source>
        <dbReference type="PROSITE" id="PS50111"/>
    </source>
</evidence>
<dbReference type="SMART" id="SM00304">
    <property type="entry name" value="HAMP"/>
    <property type="match status" value="1"/>
</dbReference>
<feature type="domain" description="Methyl-accepting transducer" evidence="12">
    <location>
        <begin position="377"/>
        <end position="613"/>
    </location>
</feature>
<dbReference type="PROSITE" id="PS50111">
    <property type="entry name" value="CHEMOTAXIS_TRANSDUC_2"/>
    <property type="match status" value="1"/>
</dbReference>
<dbReference type="SMART" id="SM00283">
    <property type="entry name" value="MA"/>
    <property type="match status" value="1"/>
</dbReference>
<dbReference type="InterPro" id="IPR033479">
    <property type="entry name" value="dCache_1"/>
</dbReference>
<evidence type="ECO:0000256" key="4">
    <source>
        <dbReference type="ARBA" id="ARBA00022692"/>
    </source>
</evidence>
<proteinExistence type="inferred from homology"/>
<keyword evidence="2" id="KW-1003">Cell membrane</keyword>
<dbReference type="PANTHER" id="PTHR32089">
    <property type="entry name" value="METHYL-ACCEPTING CHEMOTAXIS PROTEIN MCPB"/>
    <property type="match status" value="1"/>
</dbReference>
<dbReference type="GO" id="GO:0006935">
    <property type="term" value="P:chemotaxis"/>
    <property type="evidence" value="ECO:0007669"/>
    <property type="project" value="UniProtKB-KW"/>
</dbReference>
<dbReference type="Pfam" id="PF00015">
    <property type="entry name" value="MCPsignal"/>
    <property type="match status" value="1"/>
</dbReference>
<dbReference type="SUPFAM" id="SSF58104">
    <property type="entry name" value="Methyl-accepting chemotaxis protein (MCP) signaling domain"/>
    <property type="match status" value="1"/>
</dbReference>
<name>A0A841GTB2_9BACT</name>
<evidence type="ECO:0000256" key="11">
    <source>
        <dbReference type="SAM" id="Phobius"/>
    </source>
</evidence>
<keyword evidence="4 11" id="KW-0812">Transmembrane</keyword>
<dbReference type="GO" id="GO:0005886">
    <property type="term" value="C:plasma membrane"/>
    <property type="evidence" value="ECO:0007669"/>
    <property type="project" value="UniProtKB-SubCell"/>
</dbReference>
<keyword evidence="3" id="KW-0145">Chemotaxis</keyword>
<feature type="transmembrane region" description="Helical" evidence="11">
    <location>
        <begin position="282"/>
        <end position="303"/>
    </location>
</feature>
<dbReference type="Gene3D" id="3.30.450.20">
    <property type="entry name" value="PAS domain"/>
    <property type="match status" value="1"/>
</dbReference>
<keyword evidence="15" id="KW-1185">Reference proteome</keyword>
<dbReference type="Pfam" id="PF00672">
    <property type="entry name" value="HAMP"/>
    <property type="match status" value="1"/>
</dbReference>
<protein>
    <submittedName>
        <fullName evidence="14">Methyl-accepting chemotaxis protein</fullName>
    </submittedName>
</protein>
<dbReference type="Gene3D" id="6.10.340.10">
    <property type="match status" value="1"/>
</dbReference>
<evidence type="ECO:0000313" key="14">
    <source>
        <dbReference type="EMBL" id="MBB6062530.1"/>
    </source>
</evidence>
<evidence type="ECO:0000256" key="8">
    <source>
        <dbReference type="ARBA" id="ARBA00029447"/>
    </source>
</evidence>
<dbReference type="EMBL" id="JACHEX010000002">
    <property type="protein sequence ID" value="MBB6062530.1"/>
    <property type="molecule type" value="Genomic_DNA"/>
</dbReference>
<dbReference type="CDD" id="cd11386">
    <property type="entry name" value="MCP_signal"/>
    <property type="match status" value="1"/>
</dbReference>
<dbReference type="PANTHER" id="PTHR32089:SF112">
    <property type="entry name" value="LYSOZYME-LIKE PROTEIN-RELATED"/>
    <property type="match status" value="1"/>
</dbReference>
<sequence length="663" mass="72796">MLKNMTIKGKLWLLLILSAVLPLVIVSIVAIVNSYQVGRELGTNSLLSIATAGTENLENFLEGYVNVIDFLSTDANVVGAKENKYDEVTWMMKTFKNIKNKYKDALYVYLGTADKKFYIYPDVEMPEGYDPTKRPWYIDAINNRGKVIITDPYIDASSKDIVITVAKTVEKDGKILGVVALDFKASELANSLLSAKFGESGYSYLLSSDGKTLLHKDEKKIGKSVADMDWFKQIVNSKDNSGIIEYEYDGIKRIAGFSKMDNGWIFVTAALSKDVNKRATEVMITLIIISVIAIALSFVFGTITGNSIVKPIRTLVEIIEKLGSGDLTQRAEINSKDEVGHMSEELNKALDNLSVLISQVDQNTIKLRENSEKLTMLSEEQESEVEEFTKNIEEINYEIQNASSAIEETTSGVEEVAASAQNVSKTSQDLTEKATDVSNSAKDSEKAIDTIVQIIENIKAKSQSMSEKVDDLASNANNIGEIVETISSIAEQTNLLALNAAIEAARAGEAGKGFAVVADEIRKLAEESKSATDKITQILKNIQKRSEDVRTETGDMVEIVSNASKESENIANNLRGILNQITDISGMIENLAAIAQEQSAAAEEMASAMDVASRNIMSVAEKMETVVDSTKLQKERSAEVKNAGDEVSEIAKKLYEEVQKFKF</sequence>
<organism evidence="14 15">
    <name type="scientific">Thermosipho japonicus</name>
    <dbReference type="NCBI Taxonomy" id="90323"/>
    <lineage>
        <taxon>Bacteria</taxon>
        <taxon>Thermotogati</taxon>
        <taxon>Thermotogota</taxon>
        <taxon>Thermotogae</taxon>
        <taxon>Thermotogales</taxon>
        <taxon>Fervidobacteriaceae</taxon>
        <taxon>Thermosipho</taxon>
    </lineage>
</organism>
<keyword evidence="10" id="KW-0175">Coiled coil</keyword>
<keyword evidence="7 9" id="KW-0807">Transducer</keyword>
<comment type="similarity">
    <text evidence="8">Belongs to the methyl-accepting chemotaxis (MCP) protein family.</text>
</comment>
<dbReference type="CDD" id="cd12913">
    <property type="entry name" value="PDC1_MCP_like"/>
    <property type="match status" value="1"/>
</dbReference>
<evidence type="ECO:0000259" key="13">
    <source>
        <dbReference type="PROSITE" id="PS50885"/>
    </source>
</evidence>
<gene>
    <name evidence="14" type="ORF">HNP65_000968</name>
</gene>
<dbReference type="InterPro" id="IPR003660">
    <property type="entry name" value="HAMP_dom"/>
</dbReference>
<dbReference type="InterPro" id="IPR004089">
    <property type="entry name" value="MCPsignal_dom"/>
</dbReference>
<dbReference type="PROSITE" id="PS50885">
    <property type="entry name" value="HAMP"/>
    <property type="match status" value="1"/>
</dbReference>
<evidence type="ECO:0000256" key="6">
    <source>
        <dbReference type="ARBA" id="ARBA00023136"/>
    </source>
</evidence>
<evidence type="ECO:0000256" key="2">
    <source>
        <dbReference type="ARBA" id="ARBA00022475"/>
    </source>
</evidence>
<keyword evidence="5 11" id="KW-1133">Transmembrane helix</keyword>
<dbReference type="CDD" id="cd06225">
    <property type="entry name" value="HAMP"/>
    <property type="match status" value="1"/>
</dbReference>
<dbReference type="Gene3D" id="1.10.287.950">
    <property type="entry name" value="Methyl-accepting chemotaxis protein"/>
    <property type="match status" value="1"/>
</dbReference>
<comment type="subcellular location">
    <subcellularLocation>
        <location evidence="1">Cell membrane</location>
        <topology evidence="1">Multi-pass membrane protein</topology>
    </subcellularLocation>
</comment>
<dbReference type="AlphaFoldDB" id="A0A841GTB2"/>
<accession>A0A841GTB2</accession>
<evidence type="ECO:0000256" key="7">
    <source>
        <dbReference type="ARBA" id="ARBA00023224"/>
    </source>
</evidence>
<evidence type="ECO:0000256" key="1">
    <source>
        <dbReference type="ARBA" id="ARBA00004651"/>
    </source>
</evidence>
<evidence type="ECO:0000256" key="10">
    <source>
        <dbReference type="SAM" id="Coils"/>
    </source>
</evidence>
<feature type="coiled-coil region" evidence="10">
    <location>
        <begin position="378"/>
        <end position="405"/>
    </location>
</feature>
<evidence type="ECO:0000256" key="9">
    <source>
        <dbReference type="PROSITE-ProRule" id="PRU00284"/>
    </source>
</evidence>
<dbReference type="Proteomes" id="UP000555828">
    <property type="component" value="Unassembled WGS sequence"/>
</dbReference>
<evidence type="ECO:0000256" key="3">
    <source>
        <dbReference type="ARBA" id="ARBA00022500"/>
    </source>
</evidence>
<evidence type="ECO:0000313" key="15">
    <source>
        <dbReference type="Proteomes" id="UP000555828"/>
    </source>
</evidence>